<proteinExistence type="predicted"/>
<dbReference type="Proteomes" id="UP000887564">
    <property type="component" value="Unplaced"/>
</dbReference>
<keyword evidence="1" id="KW-1185">Reference proteome</keyword>
<protein>
    <submittedName>
        <fullName evidence="2">Nudix hydrolase domain-containing protein</fullName>
    </submittedName>
</protein>
<evidence type="ECO:0000313" key="2">
    <source>
        <dbReference type="WBParaSite" id="PEQ_0001286001-mRNA-1"/>
    </source>
</evidence>
<accession>A0A914S257</accession>
<dbReference type="AlphaFoldDB" id="A0A914S257"/>
<sequence length="95" mass="10839">MDQCNEPFDRWYELRSSVGDMQPFVGSTNLVKQITFIWKYEEDDDLGCDSQNIIKKKWIPQADLLGELNSSGAFTFPQDHCCCVHITGFITVSVS</sequence>
<name>A0A914S257_PAREQ</name>
<evidence type="ECO:0000313" key="1">
    <source>
        <dbReference type="Proteomes" id="UP000887564"/>
    </source>
</evidence>
<dbReference type="WBParaSite" id="PEQ_0001286001-mRNA-1">
    <property type="protein sequence ID" value="PEQ_0001286001-mRNA-1"/>
    <property type="gene ID" value="PEQ_0001286001"/>
</dbReference>
<organism evidence="1 2">
    <name type="scientific">Parascaris equorum</name>
    <name type="common">Equine roundworm</name>
    <dbReference type="NCBI Taxonomy" id="6256"/>
    <lineage>
        <taxon>Eukaryota</taxon>
        <taxon>Metazoa</taxon>
        <taxon>Ecdysozoa</taxon>
        <taxon>Nematoda</taxon>
        <taxon>Chromadorea</taxon>
        <taxon>Rhabditida</taxon>
        <taxon>Spirurina</taxon>
        <taxon>Ascaridomorpha</taxon>
        <taxon>Ascaridoidea</taxon>
        <taxon>Ascarididae</taxon>
        <taxon>Parascaris</taxon>
    </lineage>
</organism>
<reference evidence="2" key="1">
    <citation type="submission" date="2022-11" db="UniProtKB">
        <authorList>
            <consortium name="WormBaseParasite"/>
        </authorList>
    </citation>
    <scope>IDENTIFICATION</scope>
</reference>